<dbReference type="EMBL" id="CM031815">
    <property type="protein sequence ID" value="KAG6648468.1"/>
    <property type="molecule type" value="Genomic_DNA"/>
</dbReference>
<name>A0A8T1Q1P9_CARIL</name>
<evidence type="ECO:0000256" key="1">
    <source>
        <dbReference type="SAM" id="Coils"/>
    </source>
</evidence>
<feature type="region of interest" description="Disordered" evidence="2">
    <location>
        <begin position="290"/>
        <end position="322"/>
    </location>
</feature>
<protein>
    <submittedName>
        <fullName evidence="3">Uncharacterized protein</fullName>
    </submittedName>
</protein>
<sequence>MGTNKGPEIFSYRQKWDKIFDGLVHMLQSQQAQLETLAKERKLLEERIRAQHERWVSDLSLYEDRISQIKGVLVVQEMARSLEATKSDFAMSLKRREAFLDNLKLEHAESDLSDFKALLDYLSHKSSDPKDLSLRKVGDMEGEERCSKLLEGEIRRLTHEYEKLASEKSSEVSALLAEKNFVWNQYKIMENDYNSKLRSNHSEVTQANETIKKLLGNMERLQSLNDKKDEMIAILTNKVAKMEAEMNKLNDETSKFSQELDFLRTSRSTAAVTPVLNHCMVGAKPYLGAKNSGRGRSNINAKKESSAARGPDSVKDNEQGSRGFKRKGINVTIFETPKLFSSNFKVPKLKTHIR</sequence>
<proteinExistence type="predicted"/>
<gene>
    <name evidence="3" type="ORF">CIPAW_07G149800</name>
</gene>
<organism evidence="3 4">
    <name type="scientific">Carya illinoinensis</name>
    <name type="common">Pecan</name>
    <dbReference type="NCBI Taxonomy" id="32201"/>
    <lineage>
        <taxon>Eukaryota</taxon>
        <taxon>Viridiplantae</taxon>
        <taxon>Streptophyta</taxon>
        <taxon>Embryophyta</taxon>
        <taxon>Tracheophyta</taxon>
        <taxon>Spermatophyta</taxon>
        <taxon>Magnoliopsida</taxon>
        <taxon>eudicotyledons</taxon>
        <taxon>Gunneridae</taxon>
        <taxon>Pentapetalae</taxon>
        <taxon>rosids</taxon>
        <taxon>fabids</taxon>
        <taxon>Fagales</taxon>
        <taxon>Juglandaceae</taxon>
        <taxon>Carya</taxon>
    </lineage>
</organism>
<evidence type="ECO:0000313" key="4">
    <source>
        <dbReference type="Proteomes" id="UP000811609"/>
    </source>
</evidence>
<dbReference type="EMBL" id="CM031815">
    <property type="protein sequence ID" value="KAG6648469.1"/>
    <property type="molecule type" value="Genomic_DNA"/>
</dbReference>
<comment type="caution">
    <text evidence="3">The sequence shown here is derived from an EMBL/GenBank/DDBJ whole genome shotgun (WGS) entry which is preliminary data.</text>
</comment>
<accession>A0A8T1Q1P9</accession>
<feature type="coiled-coil region" evidence="1">
    <location>
        <begin position="27"/>
        <end position="54"/>
    </location>
</feature>
<feature type="compositionally biased region" description="Basic and acidic residues" evidence="2">
    <location>
        <begin position="301"/>
        <end position="319"/>
    </location>
</feature>
<evidence type="ECO:0000256" key="2">
    <source>
        <dbReference type="SAM" id="MobiDB-lite"/>
    </source>
</evidence>
<keyword evidence="1" id="KW-0175">Coiled coil</keyword>
<feature type="coiled-coil region" evidence="1">
    <location>
        <begin position="204"/>
        <end position="259"/>
    </location>
</feature>
<dbReference type="PANTHER" id="PTHR35992:SF1">
    <property type="entry name" value="CYTOMATRIX PROTEIN-LIKE PROTEIN"/>
    <property type="match status" value="1"/>
</dbReference>
<reference evidence="3" key="1">
    <citation type="submission" date="2020-12" db="EMBL/GenBank/DDBJ databases">
        <title>WGS assembly of Carya illinoinensis cv. Pawnee.</title>
        <authorList>
            <person name="Platts A."/>
            <person name="Shu S."/>
            <person name="Wright S."/>
            <person name="Barry K."/>
            <person name="Edger P."/>
            <person name="Pires J.C."/>
            <person name="Schmutz J."/>
        </authorList>
    </citation>
    <scope>NUCLEOTIDE SEQUENCE</scope>
    <source>
        <tissue evidence="3">Leaf</tissue>
    </source>
</reference>
<evidence type="ECO:0000313" key="3">
    <source>
        <dbReference type="EMBL" id="KAG6648468.1"/>
    </source>
</evidence>
<dbReference type="PANTHER" id="PTHR35992">
    <property type="entry name" value="CYTOMATRIX PROTEIN-LIKE PROTEIN"/>
    <property type="match status" value="1"/>
</dbReference>
<keyword evidence="4" id="KW-1185">Reference proteome</keyword>
<dbReference type="Proteomes" id="UP000811609">
    <property type="component" value="Chromosome 7"/>
</dbReference>
<dbReference type="AlphaFoldDB" id="A0A8T1Q1P9"/>